<evidence type="ECO:0000313" key="18">
    <source>
        <dbReference type="Proteomes" id="UP000078046"/>
    </source>
</evidence>
<evidence type="ECO:0000256" key="2">
    <source>
        <dbReference type="ARBA" id="ARBA00022692"/>
    </source>
</evidence>
<feature type="domain" description="HYR" evidence="15">
    <location>
        <begin position="2541"/>
        <end position="2619"/>
    </location>
</feature>
<dbReference type="SMART" id="SM00179">
    <property type="entry name" value="EGF_CA"/>
    <property type="match status" value="9"/>
</dbReference>
<evidence type="ECO:0000256" key="1">
    <source>
        <dbReference type="ARBA" id="ARBA00022536"/>
    </source>
</evidence>
<dbReference type="Proteomes" id="UP000078046">
    <property type="component" value="Unassembled WGS sequence"/>
</dbReference>
<keyword evidence="3" id="KW-0732">Signal</keyword>
<feature type="disulfide bond" evidence="10">
    <location>
        <begin position="753"/>
        <end position="780"/>
    </location>
</feature>
<dbReference type="OrthoDB" id="6287073at2759"/>
<evidence type="ECO:0000256" key="3">
    <source>
        <dbReference type="ARBA" id="ARBA00022729"/>
    </source>
</evidence>
<dbReference type="PANTHER" id="PTHR24046:SF5">
    <property type="entry name" value="EGF-LIKE DOMAIN-CONTAINING PROTEIN"/>
    <property type="match status" value="1"/>
</dbReference>
<dbReference type="SUPFAM" id="SSF49854">
    <property type="entry name" value="Spermadhesin, CUB domain"/>
    <property type="match status" value="2"/>
</dbReference>
<dbReference type="CDD" id="cd00112">
    <property type="entry name" value="LDLa"/>
    <property type="match status" value="1"/>
</dbReference>
<evidence type="ECO:0000256" key="9">
    <source>
        <dbReference type="PROSITE-ProRule" id="PRU00124"/>
    </source>
</evidence>
<dbReference type="Pfam" id="PF07699">
    <property type="entry name" value="Ephrin_rec_like"/>
    <property type="match status" value="24"/>
</dbReference>
<feature type="domain" description="EGF-like" evidence="13">
    <location>
        <begin position="1894"/>
        <end position="1930"/>
    </location>
</feature>
<dbReference type="Gene3D" id="2.20.28.230">
    <property type="match status" value="2"/>
</dbReference>
<dbReference type="SMART" id="SM00032">
    <property type="entry name" value="CCP"/>
    <property type="match status" value="7"/>
</dbReference>
<dbReference type="PROSITE" id="PS50923">
    <property type="entry name" value="SUSHI"/>
    <property type="match status" value="3"/>
</dbReference>
<dbReference type="InterPro" id="IPR000742">
    <property type="entry name" value="EGF"/>
</dbReference>
<feature type="domain" description="EGF-like" evidence="13">
    <location>
        <begin position="2068"/>
        <end position="2109"/>
    </location>
</feature>
<dbReference type="InterPro" id="IPR013320">
    <property type="entry name" value="ConA-like_dom_sf"/>
</dbReference>
<dbReference type="SUPFAM" id="SSF49899">
    <property type="entry name" value="Concanavalin A-like lectins/glucanases"/>
    <property type="match status" value="1"/>
</dbReference>
<feature type="domain" description="EGF-like" evidence="13">
    <location>
        <begin position="4200"/>
        <end position="4236"/>
    </location>
</feature>
<feature type="disulfide bond" evidence="8">
    <location>
        <begin position="2175"/>
        <end position="2184"/>
    </location>
</feature>
<dbReference type="InterPro" id="IPR016186">
    <property type="entry name" value="C-type_lectin-like/link_sf"/>
</dbReference>
<comment type="caution">
    <text evidence="17">The sequence shown here is derived from an EMBL/GenBank/DDBJ whole genome shotgun (WGS) entry which is preliminary data.</text>
</comment>
<sequence>MKVNSIMHDCLQLYIIQEVDFHISIENGIIENKSKNKDNIEFECPKGWTLILHKCLKFTNHKTNWIRAENVCQSTQDLNKKYCPYIKIPFILVPPFSACHFFFSEGANLVKIWGELENEKIFNFATSTSIQTSEYWIGMNRLNLKNKNWMKWSNGPVIESLSDGFWAPNEPDTASNSVNDCVSVSKSDPDYIYQFAFKFNPCLNAKYYICEKISTCLKGYYLCNDGKCINNSFICDKTKDCSDGFDELNCDYNFSKVIENDKGVVIFDVTTESFTHFSWLITTMIGTRIILKIESFQSVKNVDVVQFWSAGKSILDAKLIAVYSGILSVDETTLVSLDNNIIIKFMKIEDSSKLNFKIQYTAVDDMELSKTEMLIATTNVKTLDTPLYPLYTYPSFNKVYVISSTLLITLKIVNLHLKDGAVLSIYDSNYEEKAGPILAEYRNIYSWKNEEYIISTTNIISIVIQNENNDMLFSIEYKTGCGYETISNEKQINSPGYGITNYPPNQNKCIWNIKPIEFPFGASLKLIKESKKFQVYSDDSLIIKSVNLNVETIVYKSTEDSGLTDLMFTSDSGHFLIEFTSNSIKQGIGFIFDYVIYCLDPKINENTIMIPKSRKRGDKPVFTCKVGHVFTQTKYKHLKSVEAECKVDGWSVCPIPNCDRIICGDPPKGTNTVFVSKTGITYESLAIYLCVAGTILDTTKSKELKSVCQENGSWTLAPTCKSVNCPIINVKNGIPKLIYGKATESNSIWKIECQSGFYAYSINIVQCGENTKWNPDLPTCLPISCNLRMYQYSSFIKTKLDMDIMKYKEKVDFACLPGFIEKSGKTTVECQSNQQLTDFECIDIDECITVKPCDLNSICINMIGGFKCACKDGYKKKDKNTCEDIDECLTQGGGCDEKCTNTMGSYTCSCTTISKVLYTSANLNGIPLGKNEDGTKPGDIPRINHSCINKLCSLPTLTLGTDRPFIIASPIKSKTHIYVGETVYFGCNIGYSLTGASSHKCSNEETIIAPTCTIQKCTIPKAPTKNIPILTPTFGETVNHGDIVSKDCTSIQNGLKTELPCIYNSIDNTYKLLYGTTLECPVDDCGTPPTIENANVAATSTYLDSTATITCKTNYHLSHDPSKTVTTIKCKFDTGGSHAYWNYESIQCIDPSCSDPPLVPQLTYSFANSKSYKITSILSVKCSTGYTASVAEIKCVYNSGKAEWSPAVVTCLDKVEPTFDNCPKVLSFTQLTSPNLVITARDNSGMVKITNNILYFDPTMERDKSVSIIYTATDPSQNTKTCAITASVKLISNVLFTCPASYVIKVESTGTVNAYDSKYTISNAVGYTLITDKATVSASDKGKLRQFKVSGTKEDQSGVCYYSYSIELDHCTKNGLNQIINAQVTYVGPTNGILTANLKCNAGYIFQSTNKEIASYQCNTADNIWLNGNINFIEDCVSNIDAIKEYTIKYKFSVLSDLTPVCITGHGNNIKALNAVDLIGFKNYCDTEYNVKTDCVISIITQKLEKVSSTEYAYITQFNFKTDLVYTFFVANFVKFSKITTSIVLDCPTLTYTSITNNIIEKCLDKQILLNGKCTKCPSGTVFNSNKCDSCSIGYHSSTGADTCSKCADGLTTVGPYTWTVSECISSCHIVNMIPKDPIKQYKDCVFCADSEKYDNIQKKCVACPVGQKVVEKIHNICISVCAKGYNSKTGYGACAKCPKNFYQDKIGQTVCIPCQLNQLTNQSGSINSIQCLDNNATGVCPSACVNDCTIINHISVCNTCPSGKLKPDCIKDDEVCIIKNCFNGGICSSNTQVNPAIAKCTCLKDYTGDNCETKAINYCANMPCKNGGVCHDIGSDFECFCLPTFSSKDCSVIDDYCTSKGIICQNGGKCVSFGVRSMCNCVKGYNGEFCINKIDYCAIKPCGPKGTCISDTNGFKCTCLDLYSGPYCTVLPDYCTGKCDLKTEMCLSHYPTNNGYCICPSNHLSAPLSLKMWNYEIYVNSGKCAIKTYCSTTPCQNGGVCNESMYTHDCSCVTGFKGKNCQVNIDDCVPNPCLNEKICFDGINAYNCDCGSDYSGKNCETYVGGCLTKKCDGIGTNISLPNEGCNDIEVQSLFQCTCKRGYYGNLCQTLYDNCMTKPCKNAGVCQNSLNSYSCVCQAGWSGKNCDESINICDNKNCQNKGICHSLFNDIFCSCTNDFYGSLCENKVSYCDSMWCIEKSDQCIKNTVKYTCQCSESTGTVCDYNDANCQQIICQNGLLVQTGSKYICQCVLDYEGDLCQTSKDDCKDITVQPPLLCIDGIHQYFTLCPPGFEGNDCKIVVSLLYLVTNSDFDLQFETNERHDGVKSQDYFVLDSSSLTVGFWFKLSKLKGVLLELYSIKSMYRNDDVYRTLQITSEKITLSINKNEKSFTTESNTFSVDTWYYLTVGWTNQNGGSLNICVGSTIMFKYPNFAGDARLFKYGFMVLGASYDTKLKNYVKNTKIIGSISQVNVWSVQLSHADIDNLSVGPIFKITSNLLLNWGRYAIISGVSVIRPSNANKKTITITCPKGFQGVDCKILIPDKIPPVFTFCPPNSYLTIDNRRIISNWKLPIVEGGSSTMTSNYPLGAYMNIGQYHIVYVSYDSAKNVATCQFHYNIQEQSCVKPSFSIFDKSGFQTCSDELYPFRQCKPKCPNNGIFVEPHPNLYTCGPLGSFNQQLSKSNFEYPKCQVIKIPSISAKIQIRYDKIAACNNLKHISKIKIHFCEKFNILSSQWGQQLGSKNGLCEDGDCCNEKSNFEYTMSCFTKSYLDSLLNVAVPKLKRKKRQIEQADSALIQLVLNRLTETVYQGAYNENIINLIKSYLVDDNVGDISKLIVNGIPTDIILKSTTLCLMGMASIGSYCVECPAGTFYKNKKCLSCPIGTFQDLTKQSDCKSCPTNTTTLRIGSEFETKCVEKCKIGTYHTLKLNFPTCEECEIGKYQDQSGQLLCKLCDADKTTQFTGSNSISDCFIVCPDGQEDTLNGCKDCPIGKYRTKGKEFNCVMCPPGYITTMTASKTSSQCTVAACEIGYYGDKTSNICKKCPIGEYQDIKWQNVCKKCSSQRSTINDASTEVKDCLFYCDSGQYQNDLNVESCIFCPIGTYKPDSTPKGKCTACPVPYITATTGTKLKLDCNILKCPIGSESKFNKCIPCDVGYYKSKDDVNSVCILCPDGYITQSTSSISKDDCNVLMCKKGYEKIENTCKMCAIAHYNPTDTSNAQCSPCPTNFLTLNTGSISIEDCSILQCPIGQQEVDRKCEPCPLGYYKNNDIPKSQCISCPSFYSTIFIGSKKETDCTVLVCQKGFEAFKEVCVPCKIGFYKEENSPRGCKPCPLRHTTKSTGTILIDDCNVHICSKGYEPINYECHPCKHGFYKIVDENIECTACPSTTITRNVGSTAILDCNVLVCPLGREVINRNCEICDIGFYSDTVKPYKNCKKCPKGYLTVIKGAKSANDCNVVVCPVGFENLNNVCKACQLGYFKMDTSPFTKCKQCMATFTTLHLGSKFEYECSEKLCFKGFEEISGNCVPCKIGFYKSDELSLKKCIKCKTTFVTKYTASTSNLDCTVQICEAGYESVNNKCQPCKVGEYKDNNNPGEICTICPATFVTVSVASTSITDCIIHKCPVGFEGYNSTCFPCKIGYYKDNENYLEGCTRCTSTFITLGTGSTSIKDCKLLVCDEGYEETNNMCSPCKIGYYKNNKIPSRTCQICPSSFLTPTTGSKKIGQCNVFMCEAGYQEINGLCVFCEMGYYKESNLPNTYCVKCPSFTTTNNIASISKDECNIKICPLGYQVENEKCVSCPIGTFKNNELPNSTCLPCPTNYTTQYTGTVQSKYCNIHLCLNGFEDVENVCVPCKIGFYKDETLSKCLECPDQLLTEKTGSTSLENCSIRNCFSGHEYMDAKCIPCKIGYYKYLSDTSNCIKCPNNKITEFIASTMIDDCTIELCNQGTYYDKKFDICKNCGIGYYRSITDDPLKCNKCKNGLTTSTTTASLELDCDIINCNKGFKRILSDCIECERGTYQPNIGQSSCIDCPKNYTTIKTGMTVKSDCIYYCESGYEQIVDALTCQPCKKGTYRNHTIHKECKNCPLNYTTLDLSSVSIKNCNIADCKAGQFITRDNVCEMCPIGTFSTNDTVHNEICISCPETFTTADVGSISKMDCFSNQCTNKNHNCGSFEDGNICVDTKTGFTCKCRAGWTKKISGCQHLCDTQYCKNSGICDKTVIESPKCICTSPYTGIYCDSIDVSIMSDQYKSYLRIIIIIASVVSAILFLAIVFVLNVIVYKQLFAFMLWYALHEKKENKKTQYAVAVLEKTPLSWRDTS</sequence>
<evidence type="ECO:0000259" key="15">
    <source>
        <dbReference type="PROSITE" id="PS50825"/>
    </source>
</evidence>
<evidence type="ECO:0000259" key="14">
    <source>
        <dbReference type="PROSITE" id="PS50041"/>
    </source>
</evidence>
<feature type="domain" description="EGF-like" evidence="13">
    <location>
        <begin position="2111"/>
        <end position="2147"/>
    </location>
</feature>
<dbReference type="InterPro" id="IPR000152">
    <property type="entry name" value="EGF-type_Asp/Asn_hydroxyl_site"/>
</dbReference>
<feature type="transmembrane region" description="Helical" evidence="11">
    <location>
        <begin position="4250"/>
        <end position="4277"/>
    </location>
</feature>
<feature type="domain" description="EGF-like" evidence="13">
    <location>
        <begin position="2025"/>
        <end position="2061"/>
    </location>
</feature>
<dbReference type="InterPro" id="IPR001881">
    <property type="entry name" value="EGF-like_Ca-bd_dom"/>
</dbReference>
<dbReference type="PROSITE" id="PS01180">
    <property type="entry name" value="CUB"/>
    <property type="match status" value="1"/>
</dbReference>
<dbReference type="SUPFAM" id="SSF57535">
    <property type="entry name" value="Complement control module/SCR domain"/>
    <property type="match status" value="5"/>
</dbReference>
<dbReference type="InterPro" id="IPR036055">
    <property type="entry name" value="LDL_receptor-like_sf"/>
</dbReference>
<feature type="domain" description="EGF-like" evidence="13">
    <location>
        <begin position="2225"/>
        <end position="2260"/>
    </location>
</feature>
<dbReference type="Gene3D" id="2.10.25.10">
    <property type="entry name" value="Laminin"/>
    <property type="match status" value="10"/>
</dbReference>
<dbReference type="InterPro" id="IPR035976">
    <property type="entry name" value="Sushi/SCR/CCP_sf"/>
</dbReference>
<dbReference type="Gene3D" id="2.10.50.10">
    <property type="entry name" value="Tumor Necrosis Factor Receptor, subunit A, domain 2"/>
    <property type="match status" value="24"/>
</dbReference>
<dbReference type="EMBL" id="LWCA01000046">
    <property type="protein sequence ID" value="OAF71501.1"/>
    <property type="molecule type" value="Genomic_DNA"/>
</dbReference>
<feature type="disulfide bond" evidence="8">
    <location>
        <begin position="2051"/>
        <end position="2060"/>
    </location>
</feature>
<dbReference type="InterPro" id="IPR009030">
    <property type="entry name" value="Growth_fac_rcpt_cys_sf"/>
</dbReference>
<feature type="domain" description="EGF-like" evidence="13">
    <location>
        <begin position="843"/>
        <end position="883"/>
    </location>
</feature>
<feature type="domain" description="EGF-like" evidence="13">
    <location>
        <begin position="1854"/>
        <end position="1892"/>
    </location>
</feature>
<dbReference type="InterPro" id="IPR001304">
    <property type="entry name" value="C-type_lectin-like"/>
</dbReference>
<feature type="domain" description="HYR" evidence="15">
    <location>
        <begin position="1201"/>
        <end position="1290"/>
    </location>
</feature>
<feature type="disulfide bond" evidence="9">
    <location>
        <begin position="223"/>
        <end position="241"/>
    </location>
</feature>
<gene>
    <name evidence="17" type="ORF">A3Q56_00717</name>
</gene>
<dbReference type="InterPro" id="IPR003410">
    <property type="entry name" value="HYR_dom"/>
</dbReference>
<evidence type="ECO:0000256" key="11">
    <source>
        <dbReference type="SAM" id="Phobius"/>
    </source>
</evidence>
<feature type="domain" description="Sushi" evidence="16">
    <location>
        <begin position="1151"/>
        <end position="1213"/>
    </location>
</feature>
<dbReference type="PROSITE" id="PS00022">
    <property type="entry name" value="EGF_1"/>
    <property type="match status" value="10"/>
</dbReference>
<feature type="disulfide bond" evidence="8">
    <location>
        <begin position="1920"/>
        <end position="1929"/>
    </location>
</feature>
<feature type="disulfide bond" evidence="8">
    <location>
        <begin position="1882"/>
        <end position="1891"/>
    </location>
</feature>
<feature type="domain" description="C-type lectin" evidence="14">
    <location>
        <begin position="51"/>
        <end position="211"/>
    </location>
</feature>
<dbReference type="PROSITE" id="PS01187">
    <property type="entry name" value="EGF_CA"/>
    <property type="match status" value="3"/>
</dbReference>
<dbReference type="SUPFAM" id="SSF57196">
    <property type="entry name" value="EGF/Laminin"/>
    <property type="match status" value="9"/>
</dbReference>
<dbReference type="PROSITE" id="PS00010">
    <property type="entry name" value="ASX_HYDROXYL"/>
    <property type="match status" value="4"/>
</dbReference>
<evidence type="ECO:0000259" key="16">
    <source>
        <dbReference type="PROSITE" id="PS50923"/>
    </source>
</evidence>
<keyword evidence="11" id="KW-0472">Membrane</keyword>
<dbReference type="PROSITE" id="PS01186">
    <property type="entry name" value="EGF_2"/>
    <property type="match status" value="6"/>
</dbReference>
<dbReference type="GO" id="GO:0009986">
    <property type="term" value="C:cell surface"/>
    <property type="evidence" value="ECO:0007669"/>
    <property type="project" value="TreeGrafter"/>
</dbReference>
<dbReference type="InterPro" id="IPR002172">
    <property type="entry name" value="LDrepeatLR_classA_rpt"/>
</dbReference>
<dbReference type="Gene3D" id="3.10.100.10">
    <property type="entry name" value="Mannose-Binding Protein A, subunit A"/>
    <property type="match status" value="1"/>
</dbReference>
<evidence type="ECO:0000256" key="10">
    <source>
        <dbReference type="PROSITE-ProRule" id="PRU00302"/>
    </source>
</evidence>
<protein>
    <recommendedName>
        <fullName evidence="19">Fibropellin-1</fullName>
    </recommendedName>
</protein>
<comment type="caution">
    <text evidence="8">Lacks conserved residue(s) required for the propagation of feature annotation.</text>
</comment>
<evidence type="ECO:0000259" key="12">
    <source>
        <dbReference type="PROSITE" id="PS01180"/>
    </source>
</evidence>
<dbReference type="CDD" id="cd00054">
    <property type="entry name" value="EGF_CA"/>
    <property type="match status" value="5"/>
</dbReference>
<dbReference type="Pfam" id="PF00084">
    <property type="entry name" value="Sushi"/>
    <property type="match status" value="1"/>
</dbReference>
<evidence type="ECO:0000259" key="13">
    <source>
        <dbReference type="PROSITE" id="PS50026"/>
    </source>
</evidence>
<feature type="disulfide bond" evidence="8">
    <location>
        <begin position="1842"/>
        <end position="1851"/>
    </location>
</feature>
<name>A0A177BD97_9BILA</name>
<feature type="domain" description="Sushi" evidence="16">
    <location>
        <begin position="661"/>
        <end position="722"/>
    </location>
</feature>
<dbReference type="InterPro" id="IPR052071">
    <property type="entry name" value="SCUB_EGF-like_domain"/>
</dbReference>
<dbReference type="PROSITE" id="PS50041">
    <property type="entry name" value="C_TYPE_LECTIN_2"/>
    <property type="match status" value="1"/>
</dbReference>
<dbReference type="PROSITE" id="PS50825">
    <property type="entry name" value="HYR"/>
    <property type="match status" value="2"/>
</dbReference>
<dbReference type="FunFam" id="2.10.25.10:FF:000005">
    <property type="entry name" value="Fibrillin 2"/>
    <property type="match status" value="1"/>
</dbReference>
<keyword evidence="1 8" id="KW-0245">EGF-like domain</keyword>
<keyword evidence="10" id="KW-0768">Sushi</keyword>
<dbReference type="PROSITE" id="PS50068">
    <property type="entry name" value="LDLRA_2"/>
    <property type="match status" value="1"/>
</dbReference>
<dbReference type="SUPFAM" id="SSF56436">
    <property type="entry name" value="C-type lectin-like"/>
    <property type="match status" value="1"/>
</dbReference>
<evidence type="ECO:0000256" key="4">
    <source>
        <dbReference type="ARBA" id="ARBA00022737"/>
    </source>
</evidence>
<dbReference type="PANTHER" id="PTHR24046">
    <property type="entry name" value="SIGNAL PEPTIDE, CUB AND EGF-LIKE DOMAIN-CONTAINING"/>
    <property type="match status" value="1"/>
</dbReference>
<keyword evidence="6 8" id="KW-1015">Disulfide bond</keyword>
<evidence type="ECO:0000313" key="17">
    <source>
        <dbReference type="EMBL" id="OAF71501.1"/>
    </source>
</evidence>
<dbReference type="Pfam" id="PF13385">
    <property type="entry name" value="Laminin_G_3"/>
    <property type="match status" value="1"/>
</dbReference>
<feature type="disulfide bond" evidence="8">
    <location>
        <begin position="1803"/>
        <end position="1812"/>
    </location>
</feature>
<dbReference type="InterPro" id="IPR049883">
    <property type="entry name" value="NOTCH1_EGF-like"/>
</dbReference>
<dbReference type="Gene3D" id="2.60.120.200">
    <property type="match status" value="1"/>
</dbReference>
<accession>A0A177BD97</accession>
<dbReference type="InterPro" id="IPR035914">
    <property type="entry name" value="Sperma_CUB_dom_sf"/>
</dbReference>
<dbReference type="GO" id="GO:0005615">
    <property type="term" value="C:extracellular space"/>
    <property type="evidence" value="ECO:0007669"/>
    <property type="project" value="TreeGrafter"/>
</dbReference>
<dbReference type="InterPro" id="IPR000859">
    <property type="entry name" value="CUB_dom"/>
</dbReference>
<dbReference type="CDD" id="cd00037">
    <property type="entry name" value="CLECT"/>
    <property type="match status" value="1"/>
</dbReference>
<dbReference type="InterPro" id="IPR016187">
    <property type="entry name" value="CTDL_fold"/>
</dbReference>
<evidence type="ECO:0008006" key="19">
    <source>
        <dbReference type="Google" id="ProtNLM"/>
    </source>
</evidence>
<evidence type="ECO:0000256" key="5">
    <source>
        <dbReference type="ARBA" id="ARBA00022989"/>
    </source>
</evidence>
<feature type="disulfide bond" evidence="8">
    <location>
        <begin position="2250"/>
        <end position="2259"/>
    </location>
</feature>
<dbReference type="SUPFAM" id="SSF57424">
    <property type="entry name" value="LDL receptor-like module"/>
    <property type="match status" value="1"/>
</dbReference>
<feature type="disulfide bond" evidence="8">
    <location>
        <begin position="2137"/>
        <end position="2146"/>
    </location>
</feature>
<evidence type="ECO:0000256" key="6">
    <source>
        <dbReference type="ARBA" id="ARBA00023157"/>
    </source>
</evidence>
<feature type="disulfide bond" evidence="9">
    <location>
        <begin position="216"/>
        <end position="228"/>
    </location>
</feature>
<keyword evidence="2 11" id="KW-0812">Transmembrane</keyword>
<dbReference type="FunFam" id="2.10.25.10:FF:000472">
    <property type="entry name" value="Uncharacterized protein, isoform A"/>
    <property type="match status" value="1"/>
</dbReference>
<proteinExistence type="predicted"/>
<evidence type="ECO:0000256" key="8">
    <source>
        <dbReference type="PROSITE-ProRule" id="PRU00076"/>
    </source>
</evidence>
<feature type="domain" description="CUB" evidence="12">
    <location>
        <begin position="481"/>
        <end position="597"/>
    </location>
</feature>
<feature type="domain" description="Sushi" evidence="16">
    <location>
        <begin position="723"/>
        <end position="782"/>
    </location>
</feature>
<dbReference type="SMART" id="SM00181">
    <property type="entry name" value="EGF"/>
    <property type="match status" value="22"/>
</dbReference>
<feature type="domain" description="EGF-like" evidence="13">
    <location>
        <begin position="1773"/>
        <end position="1813"/>
    </location>
</feature>
<dbReference type="Pfam" id="PF00008">
    <property type="entry name" value="EGF"/>
    <property type="match status" value="1"/>
</dbReference>
<reference evidence="17 18" key="1">
    <citation type="submission" date="2016-04" db="EMBL/GenBank/DDBJ databases">
        <title>The genome of Intoshia linei affirms orthonectids as highly simplified spiralians.</title>
        <authorList>
            <person name="Mikhailov K.V."/>
            <person name="Slusarev G.S."/>
            <person name="Nikitin M.A."/>
            <person name="Logacheva M.D."/>
            <person name="Penin A."/>
            <person name="Aleoshin V."/>
            <person name="Panchin Y.V."/>
        </authorList>
    </citation>
    <scope>NUCLEOTIDE SEQUENCE [LARGE SCALE GENOMIC DNA]</scope>
    <source>
        <strain evidence="17">Intl2013</strain>
        <tissue evidence="17">Whole animal</tissue>
    </source>
</reference>
<dbReference type="SUPFAM" id="SSF57184">
    <property type="entry name" value="Growth factor receptor domain"/>
    <property type="match status" value="7"/>
</dbReference>
<dbReference type="SMART" id="SM01411">
    <property type="entry name" value="Ephrin_rec_like"/>
    <property type="match status" value="26"/>
</dbReference>
<dbReference type="SMART" id="SM00192">
    <property type="entry name" value="LDLa"/>
    <property type="match status" value="1"/>
</dbReference>
<dbReference type="Pfam" id="PF07645">
    <property type="entry name" value="EGF_CA"/>
    <property type="match status" value="2"/>
</dbReference>
<dbReference type="GO" id="GO:0005509">
    <property type="term" value="F:calcium ion binding"/>
    <property type="evidence" value="ECO:0007669"/>
    <property type="project" value="InterPro"/>
</dbReference>
<keyword evidence="5 11" id="KW-1133">Transmembrane helix</keyword>
<feature type="domain" description="EGF-like" evidence="13">
    <location>
        <begin position="1816"/>
        <end position="1852"/>
    </location>
</feature>
<feature type="disulfide bond" evidence="8">
    <location>
        <begin position="4226"/>
        <end position="4235"/>
    </location>
</feature>
<keyword evidence="18" id="KW-1185">Reference proteome</keyword>
<feature type="disulfide bond" evidence="9">
    <location>
        <begin position="235"/>
        <end position="250"/>
    </location>
</feature>
<dbReference type="InterPro" id="IPR018097">
    <property type="entry name" value="EGF_Ca-bd_CS"/>
</dbReference>
<keyword evidence="7" id="KW-0325">Glycoprotein</keyword>
<organism evidence="17 18">
    <name type="scientific">Intoshia linei</name>
    <dbReference type="NCBI Taxonomy" id="1819745"/>
    <lineage>
        <taxon>Eukaryota</taxon>
        <taxon>Metazoa</taxon>
        <taxon>Spiralia</taxon>
        <taxon>Lophotrochozoa</taxon>
        <taxon>Mesozoa</taxon>
        <taxon>Orthonectida</taxon>
        <taxon>Rhopaluridae</taxon>
        <taxon>Intoshia</taxon>
    </lineage>
</organism>
<evidence type="ECO:0000256" key="7">
    <source>
        <dbReference type="ARBA" id="ARBA00023180"/>
    </source>
</evidence>
<dbReference type="FunFam" id="2.10.25.10:FF:000031">
    <property type="entry name" value="neurogenic locus notch homolog protein 3"/>
    <property type="match status" value="1"/>
</dbReference>
<feature type="domain" description="EGF-like" evidence="13">
    <location>
        <begin position="2149"/>
        <end position="2185"/>
    </location>
</feature>
<feature type="domain" description="EGF-like" evidence="13">
    <location>
        <begin position="1987"/>
        <end position="2023"/>
    </location>
</feature>
<dbReference type="InterPro" id="IPR000436">
    <property type="entry name" value="Sushi_SCR_CCP_dom"/>
</dbReference>
<dbReference type="SMART" id="SM00034">
    <property type="entry name" value="CLECT"/>
    <property type="match status" value="1"/>
</dbReference>
<dbReference type="Gene3D" id="2.10.70.10">
    <property type="entry name" value="Complement Module, domain 1"/>
    <property type="match status" value="3"/>
</dbReference>
<dbReference type="Pfam" id="PF00057">
    <property type="entry name" value="Ldl_recept_a"/>
    <property type="match status" value="1"/>
</dbReference>
<dbReference type="PROSITE" id="PS50026">
    <property type="entry name" value="EGF_3"/>
    <property type="match status" value="12"/>
</dbReference>
<feature type="disulfide bond" evidence="8">
    <location>
        <begin position="2013"/>
        <end position="2022"/>
    </location>
</feature>
<feature type="disulfide bond" evidence="8">
    <location>
        <begin position="2099"/>
        <end position="2108"/>
    </location>
</feature>
<dbReference type="GO" id="GO:0007165">
    <property type="term" value="P:signal transduction"/>
    <property type="evidence" value="ECO:0007669"/>
    <property type="project" value="TreeGrafter"/>
</dbReference>
<keyword evidence="4" id="KW-0677">Repeat</keyword>
<dbReference type="InterPro" id="IPR011641">
    <property type="entry name" value="Tyr-kin_ephrin_A/B_rcpt-like"/>
</dbReference>